<dbReference type="RefSeq" id="WP_138184661.1">
    <property type="nucleotide sequence ID" value="NZ_LS992241.1"/>
</dbReference>
<dbReference type="Gene3D" id="2.70.70.10">
    <property type="entry name" value="Glucose Permease (Domain IIA)"/>
    <property type="match status" value="1"/>
</dbReference>
<name>A0A383R7C3_PAEAL</name>
<evidence type="ECO:0000313" key="4">
    <source>
        <dbReference type="Proteomes" id="UP000304148"/>
    </source>
</evidence>
<proteinExistence type="predicted"/>
<evidence type="ECO:0000313" key="3">
    <source>
        <dbReference type="EMBL" id="SYX82236.1"/>
    </source>
</evidence>
<dbReference type="SUPFAM" id="SSF51261">
    <property type="entry name" value="Duplicated hybrid motif"/>
    <property type="match status" value="1"/>
</dbReference>
<dbReference type="Proteomes" id="UP000304148">
    <property type="component" value="Chromosome"/>
</dbReference>
<keyword evidence="1" id="KW-0472">Membrane</keyword>
<dbReference type="CDD" id="cd12797">
    <property type="entry name" value="M23_peptidase"/>
    <property type="match status" value="1"/>
</dbReference>
<evidence type="ECO:0000256" key="1">
    <source>
        <dbReference type="SAM" id="Phobius"/>
    </source>
</evidence>
<dbReference type="PANTHER" id="PTHR21666:SF270">
    <property type="entry name" value="MUREIN HYDROLASE ACTIVATOR ENVC"/>
    <property type="match status" value="1"/>
</dbReference>
<feature type="domain" description="M23ase beta-sheet core" evidence="2">
    <location>
        <begin position="218"/>
        <end position="303"/>
    </location>
</feature>
<organism evidence="3 4">
    <name type="scientific">Paenibacillus alvei</name>
    <name type="common">Bacillus alvei</name>
    <dbReference type="NCBI Taxonomy" id="44250"/>
    <lineage>
        <taxon>Bacteria</taxon>
        <taxon>Bacillati</taxon>
        <taxon>Bacillota</taxon>
        <taxon>Bacilli</taxon>
        <taxon>Bacillales</taxon>
        <taxon>Paenibacillaceae</taxon>
        <taxon>Paenibacillus</taxon>
    </lineage>
</organism>
<dbReference type="Pfam" id="PF01551">
    <property type="entry name" value="Peptidase_M23"/>
    <property type="match status" value="1"/>
</dbReference>
<dbReference type="EMBL" id="LS992241">
    <property type="protein sequence ID" value="SYX82236.1"/>
    <property type="molecule type" value="Genomic_DNA"/>
</dbReference>
<keyword evidence="1" id="KW-0812">Transmembrane</keyword>
<dbReference type="PANTHER" id="PTHR21666">
    <property type="entry name" value="PEPTIDASE-RELATED"/>
    <property type="match status" value="1"/>
</dbReference>
<dbReference type="InterPro" id="IPR011055">
    <property type="entry name" value="Dup_hybrid_motif"/>
</dbReference>
<feature type="transmembrane region" description="Helical" evidence="1">
    <location>
        <begin position="111"/>
        <end position="129"/>
    </location>
</feature>
<dbReference type="AlphaFoldDB" id="A0A383R7C3"/>
<reference evidence="4" key="1">
    <citation type="submission" date="2018-08" db="EMBL/GenBank/DDBJ databases">
        <authorList>
            <person name="Chevrot R."/>
        </authorList>
    </citation>
    <scope>NUCLEOTIDE SEQUENCE [LARGE SCALE GENOMIC DNA]</scope>
</reference>
<sequence>MNENIRRRREERIRDILMAEEMKRKSHAKEGVEGNLSSHSLVQPDVVLNAPSATAVYNNGEQREEYEFNQEYTYDPEQQWKISRSKWNERYGWEEPPTGRGNVWRSLRSRLLVSILLFAAAYGITSFPAEWNAPLRAWIQVSLHDEMDMRPIAAWYERTFSGTPVFIPLFPQDKESTKAVQSTHTYPSPIKGQIVQPFAMNLKSVAIAPDHASGAAIEVQNIATGKIERVTSDEKSGITVTVQHADGLVTVYSGLTATSVQQDDWLEPGATIGTIQSQENQTGVGTEPVLTFAMQQRGVYIDPADVIRID</sequence>
<keyword evidence="1" id="KW-1133">Transmembrane helix</keyword>
<protein>
    <recommendedName>
        <fullName evidence="2">M23ase beta-sheet core domain-containing protein</fullName>
    </recommendedName>
</protein>
<dbReference type="GO" id="GO:0004222">
    <property type="term" value="F:metalloendopeptidase activity"/>
    <property type="evidence" value="ECO:0007669"/>
    <property type="project" value="TreeGrafter"/>
</dbReference>
<dbReference type="InterPro" id="IPR016047">
    <property type="entry name" value="M23ase_b-sheet_dom"/>
</dbReference>
<accession>A0A383R7C3</accession>
<dbReference type="InterPro" id="IPR050570">
    <property type="entry name" value="Cell_wall_metabolism_enzyme"/>
</dbReference>
<gene>
    <name evidence="3" type="ORF">PBLR_10656</name>
</gene>
<evidence type="ECO:0000259" key="2">
    <source>
        <dbReference type="Pfam" id="PF01551"/>
    </source>
</evidence>